<dbReference type="GO" id="GO:0006412">
    <property type="term" value="P:translation"/>
    <property type="evidence" value="ECO:0007669"/>
    <property type="project" value="InterPro"/>
</dbReference>
<proteinExistence type="inferred from homology"/>
<dbReference type="GO" id="GO:0005840">
    <property type="term" value="C:ribosome"/>
    <property type="evidence" value="ECO:0007669"/>
    <property type="project" value="UniProtKB-KW"/>
</dbReference>
<evidence type="ECO:0000256" key="4">
    <source>
        <dbReference type="SAM" id="MobiDB-lite"/>
    </source>
</evidence>
<feature type="compositionally biased region" description="Polar residues" evidence="4">
    <location>
        <begin position="68"/>
        <end position="83"/>
    </location>
</feature>
<keyword evidence="6" id="KW-1185">Reference proteome</keyword>
<comment type="caution">
    <text evidence="5">The sequence shown here is derived from an EMBL/GenBank/DDBJ whole genome shotgun (WGS) entry which is preliminary data.</text>
</comment>
<dbReference type="Gene3D" id="2.40.50.140">
    <property type="entry name" value="Nucleic acid-binding proteins"/>
    <property type="match status" value="1"/>
</dbReference>
<gene>
    <name evidence="5" type="ORF">C6P46_006071</name>
</gene>
<evidence type="ECO:0000313" key="5">
    <source>
        <dbReference type="EMBL" id="KAG0658112.1"/>
    </source>
</evidence>
<dbReference type="PANTHER" id="PTHR10744:SF1">
    <property type="entry name" value="SMALL RIBOSOMAL SUBUNIT PROTEIN US17M"/>
    <property type="match status" value="1"/>
</dbReference>
<keyword evidence="3" id="KW-0687">Ribonucleoprotein</keyword>
<evidence type="ECO:0000313" key="6">
    <source>
        <dbReference type="Proteomes" id="UP000777482"/>
    </source>
</evidence>
<comment type="similarity">
    <text evidence="1">Belongs to the universal ribosomal protein uS17 family.</text>
</comment>
<accession>A0A9P6VZK0</accession>
<feature type="region of interest" description="Disordered" evidence="4">
    <location>
        <begin position="136"/>
        <end position="157"/>
    </location>
</feature>
<reference evidence="5 6" key="1">
    <citation type="submission" date="2020-11" db="EMBL/GenBank/DDBJ databases">
        <title>Kefir isolates.</title>
        <authorList>
            <person name="Marcisauskas S."/>
            <person name="Kim Y."/>
            <person name="Blasche S."/>
        </authorList>
    </citation>
    <scope>NUCLEOTIDE SEQUENCE [LARGE SCALE GENOMIC DNA]</scope>
    <source>
        <strain evidence="5 6">KR</strain>
    </source>
</reference>
<organism evidence="5 6">
    <name type="scientific">Rhodotorula mucilaginosa</name>
    <name type="common">Yeast</name>
    <name type="synonym">Rhodotorula rubra</name>
    <dbReference type="NCBI Taxonomy" id="5537"/>
    <lineage>
        <taxon>Eukaryota</taxon>
        <taxon>Fungi</taxon>
        <taxon>Dikarya</taxon>
        <taxon>Basidiomycota</taxon>
        <taxon>Pucciniomycotina</taxon>
        <taxon>Microbotryomycetes</taxon>
        <taxon>Sporidiobolales</taxon>
        <taxon>Sporidiobolaceae</taxon>
        <taxon>Rhodotorula</taxon>
    </lineage>
</organism>
<feature type="compositionally biased region" description="Basic and acidic residues" evidence="4">
    <location>
        <begin position="136"/>
        <end position="145"/>
    </location>
</feature>
<keyword evidence="2" id="KW-0689">Ribosomal protein</keyword>
<dbReference type="CDD" id="cd00364">
    <property type="entry name" value="Ribosomal_uS17"/>
    <property type="match status" value="1"/>
</dbReference>
<dbReference type="Pfam" id="PF00366">
    <property type="entry name" value="Ribosomal_S17"/>
    <property type="match status" value="1"/>
</dbReference>
<dbReference type="Proteomes" id="UP000777482">
    <property type="component" value="Unassembled WGS sequence"/>
</dbReference>
<dbReference type="PANTHER" id="PTHR10744">
    <property type="entry name" value="40S RIBOSOMAL PROTEIN S11 FAMILY MEMBER"/>
    <property type="match status" value="1"/>
</dbReference>
<dbReference type="AlphaFoldDB" id="A0A9P6VZK0"/>
<evidence type="ECO:0000256" key="3">
    <source>
        <dbReference type="ARBA" id="ARBA00023274"/>
    </source>
</evidence>
<name>A0A9P6VZK0_RHOMI</name>
<protein>
    <recommendedName>
        <fullName evidence="7">Ribosomal protein S17</fullName>
    </recommendedName>
</protein>
<dbReference type="OrthoDB" id="274752at2759"/>
<dbReference type="InterPro" id="IPR000266">
    <property type="entry name" value="Ribosomal_uS17"/>
</dbReference>
<evidence type="ECO:0000256" key="2">
    <source>
        <dbReference type="ARBA" id="ARBA00022980"/>
    </source>
</evidence>
<dbReference type="GO" id="GO:0003735">
    <property type="term" value="F:structural constituent of ribosome"/>
    <property type="evidence" value="ECO:0007669"/>
    <property type="project" value="InterPro"/>
</dbReference>
<sequence length="157" mass="16869">MNTLLRTALHAPRPAAACTCTRAASSSASKYTLPNGLQLKGTVIAAGRMAQTVSVQVERRMTDHKTLKASTRPSFEIASTTDSADPHTPAQEYSRHTKFLVHDPDSACVVGDQVLIRNCRPVSARKRFELVQVTKGARERVESHHAPQGGAPPASTA</sequence>
<dbReference type="InterPro" id="IPR012340">
    <property type="entry name" value="NA-bd_OB-fold"/>
</dbReference>
<dbReference type="GO" id="GO:0005739">
    <property type="term" value="C:mitochondrion"/>
    <property type="evidence" value="ECO:0007669"/>
    <property type="project" value="TreeGrafter"/>
</dbReference>
<feature type="region of interest" description="Disordered" evidence="4">
    <location>
        <begin position="66"/>
        <end position="91"/>
    </location>
</feature>
<evidence type="ECO:0008006" key="7">
    <source>
        <dbReference type="Google" id="ProtNLM"/>
    </source>
</evidence>
<dbReference type="GO" id="GO:1990904">
    <property type="term" value="C:ribonucleoprotein complex"/>
    <property type="evidence" value="ECO:0007669"/>
    <property type="project" value="UniProtKB-KW"/>
</dbReference>
<evidence type="ECO:0000256" key="1">
    <source>
        <dbReference type="ARBA" id="ARBA00010254"/>
    </source>
</evidence>
<dbReference type="SUPFAM" id="SSF50249">
    <property type="entry name" value="Nucleic acid-binding proteins"/>
    <property type="match status" value="1"/>
</dbReference>
<dbReference type="EMBL" id="PUHQ01000071">
    <property type="protein sequence ID" value="KAG0658112.1"/>
    <property type="molecule type" value="Genomic_DNA"/>
</dbReference>